<dbReference type="InterPro" id="IPR012910">
    <property type="entry name" value="Plug_dom"/>
</dbReference>
<keyword evidence="15" id="KW-1185">Reference proteome</keyword>
<protein>
    <submittedName>
        <fullName evidence="14">TonB-dependent receptor</fullName>
    </submittedName>
</protein>
<feature type="domain" description="Cyclic nucleotide-binding" evidence="13">
    <location>
        <begin position="34"/>
        <end position="82"/>
    </location>
</feature>
<evidence type="ECO:0000313" key="15">
    <source>
        <dbReference type="Proteomes" id="UP001218788"/>
    </source>
</evidence>
<evidence type="ECO:0000256" key="6">
    <source>
        <dbReference type="ARBA" id="ARBA00022729"/>
    </source>
</evidence>
<evidence type="ECO:0000256" key="10">
    <source>
        <dbReference type="ARBA" id="ARBA00023237"/>
    </source>
</evidence>
<keyword evidence="7 12" id="KW-0798">TonB box</keyword>
<dbReference type="Pfam" id="PF00593">
    <property type="entry name" value="TonB_dep_Rec_b-barrel"/>
    <property type="match status" value="1"/>
</dbReference>
<dbReference type="InterPro" id="IPR036942">
    <property type="entry name" value="Beta-barrel_TonB_sf"/>
</dbReference>
<dbReference type="InterPro" id="IPR039426">
    <property type="entry name" value="TonB-dep_rcpt-like"/>
</dbReference>
<dbReference type="PROSITE" id="PS50042">
    <property type="entry name" value="CNMP_BINDING_3"/>
    <property type="match status" value="1"/>
</dbReference>
<dbReference type="RefSeq" id="WP_273638669.1">
    <property type="nucleotide sequence ID" value="NZ_JAQQXP010000001.1"/>
</dbReference>
<evidence type="ECO:0000256" key="4">
    <source>
        <dbReference type="ARBA" id="ARBA00022452"/>
    </source>
</evidence>
<dbReference type="InterPro" id="IPR000595">
    <property type="entry name" value="cNMP-bd_dom"/>
</dbReference>
<dbReference type="InterPro" id="IPR037066">
    <property type="entry name" value="Plug_dom_sf"/>
</dbReference>
<keyword evidence="5 11" id="KW-0812">Transmembrane</keyword>
<keyword evidence="4 11" id="KW-1134">Transmembrane beta strand</keyword>
<comment type="similarity">
    <text evidence="2">Belongs to the TonB-dependent receptor family. Hemoglobin/haptoglobin binding protein subfamily.</text>
</comment>
<dbReference type="EMBL" id="JAQQXP010000001">
    <property type="protein sequence ID" value="MDC8830013.1"/>
    <property type="molecule type" value="Genomic_DNA"/>
</dbReference>
<evidence type="ECO:0000256" key="7">
    <source>
        <dbReference type="ARBA" id="ARBA00023077"/>
    </source>
</evidence>
<keyword evidence="10 11" id="KW-0998">Cell outer membrane</keyword>
<keyword evidence="8 11" id="KW-0472">Membrane</keyword>
<name>A0ABT5KZ05_9ALTE</name>
<evidence type="ECO:0000256" key="8">
    <source>
        <dbReference type="ARBA" id="ARBA00023136"/>
    </source>
</evidence>
<dbReference type="PANTHER" id="PTHR30069:SF29">
    <property type="entry name" value="HEMOGLOBIN AND HEMOGLOBIN-HAPTOGLOBIN-BINDING PROTEIN 1-RELATED"/>
    <property type="match status" value="1"/>
</dbReference>
<dbReference type="PROSITE" id="PS52016">
    <property type="entry name" value="TONB_DEPENDENT_REC_3"/>
    <property type="match status" value="1"/>
</dbReference>
<evidence type="ECO:0000256" key="1">
    <source>
        <dbReference type="ARBA" id="ARBA00004571"/>
    </source>
</evidence>
<comment type="subcellular location">
    <subcellularLocation>
        <location evidence="1 11">Cell outer membrane</location>
        <topology evidence="1 11">Multi-pass membrane protein</topology>
    </subcellularLocation>
</comment>
<keyword evidence="6" id="KW-0732">Signal</keyword>
<organism evidence="14 15">
    <name type="scientific">Alteromonas gilva</name>
    <dbReference type="NCBI Taxonomy" id="2987522"/>
    <lineage>
        <taxon>Bacteria</taxon>
        <taxon>Pseudomonadati</taxon>
        <taxon>Pseudomonadota</taxon>
        <taxon>Gammaproteobacteria</taxon>
        <taxon>Alteromonadales</taxon>
        <taxon>Alteromonadaceae</taxon>
        <taxon>Alteromonas/Salinimonas group</taxon>
        <taxon>Alteromonas</taxon>
    </lineage>
</organism>
<comment type="caution">
    <text evidence="14">The sequence shown here is derived from an EMBL/GenBank/DDBJ whole genome shotgun (WGS) entry which is preliminary data.</text>
</comment>
<dbReference type="Gene3D" id="2.40.170.20">
    <property type="entry name" value="TonB-dependent receptor, beta-barrel domain"/>
    <property type="match status" value="1"/>
</dbReference>
<dbReference type="Gene3D" id="2.170.130.10">
    <property type="entry name" value="TonB-dependent receptor, plug domain"/>
    <property type="match status" value="1"/>
</dbReference>
<accession>A0ABT5KZ05</accession>
<proteinExistence type="inferred from homology"/>
<dbReference type="Pfam" id="PF07715">
    <property type="entry name" value="Plug"/>
    <property type="match status" value="1"/>
</dbReference>
<gene>
    <name evidence="14" type="ORF">OIK42_04455</name>
</gene>
<dbReference type="Proteomes" id="UP001218788">
    <property type="component" value="Unassembled WGS sequence"/>
</dbReference>
<dbReference type="InterPro" id="IPR000531">
    <property type="entry name" value="Beta-barrel_TonB"/>
</dbReference>
<keyword evidence="3 11" id="KW-0813">Transport</keyword>
<evidence type="ECO:0000256" key="3">
    <source>
        <dbReference type="ARBA" id="ARBA00022448"/>
    </source>
</evidence>
<reference evidence="14 15" key="1">
    <citation type="submission" date="2022-10" db="EMBL/GenBank/DDBJ databases">
        <title>Alteromonas sp. chi3 Genome sequencing.</title>
        <authorList>
            <person name="Park S."/>
        </authorList>
    </citation>
    <scope>NUCLEOTIDE SEQUENCE [LARGE SCALE GENOMIC DNA]</scope>
    <source>
        <strain evidence="15">chi3</strain>
    </source>
</reference>
<dbReference type="PANTHER" id="PTHR30069">
    <property type="entry name" value="TONB-DEPENDENT OUTER MEMBRANE RECEPTOR"/>
    <property type="match status" value="1"/>
</dbReference>
<evidence type="ECO:0000256" key="9">
    <source>
        <dbReference type="ARBA" id="ARBA00023170"/>
    </source>
</evidence>
<evidence type="ECO:0000313" key="14">
    <source>
        <dbReference type="EMBL" id="MDC8830013.1"/>
    </source>
</evidence>
<dbReference type="SUPFAM" id="SSF56935">
    <property type="entry name" value="Porins"/>
    <property type="match status" value="1"/>
</dbReference>
<evidence type="ECO:0000256" key="11">
    <source>
        <dbReference type="PROSITE-ProRule" id="PRU01360"/>
    </source>
</evidence>
<evidence type="ECO:0000256" key="12">
    <source>
        <dbReference type="RuleBase" id="RU003357"/>
    </source>
</evidence>
<evidence type="ECO:0000256" key="2">
    <source>
        <dbReference type="ARBA" id="ARBA00008143"/>
    </source>
</evidence>
<keyword evidence="9 14" id="KW-0675">Receptor</keyword>
<evidence type="ECO:0000259" key="13">
    <source>
        <dbReference type="PROSITE" id="PS50042"/>
    </source>
</evidence>
<evidence type="ECO:0000256" key="5">
    <source>
        <dbReference type="ARBA" id="ARBA00022692"/>
    </source>
</evidence>
<sequence>MPEDNTETIVVTGTRTPKHLYSSPVKVDIINQATIERLSRGTLKQLLDVMPGVVVTRNRKEGYTIQLQGFSADRVLVLMDGQPLVAPTGSAVDIDQISVNNIKQIEIVRGAASVLYGSSAMGGVINIITYTPQERTVSLTAELSSYADNAIEDEWGQLYRLQASDKLSGWHSSLNVQYIDDPGFKYNQHSALQQGVASDKTFIHLDLKRQFSSVTVSTKSRWLDESRFKVLSRLPGQSATLNYLSTVRQWQQDIILAHDNDWQINTRLLGHSETSGNSNGLRDTTISMQEIDAQRVWMGNNEWIAGVTVHQDQLDQQNLATGTVEVDNAERQSVESYAQVNTSWQSLQGLLGSRIQYDSDFGWHQAWRGSISYTPPTKANNWQLRFGIGQSYRVPNLKERYYIFDHSNLGYMIVGNNQLVPETASNVTAGLQWQSQWHSDWQLTSDINLHYTRANDFIDTIASADRSAEAGMDVYVYTNIAKASLQGFDYALTAQNNQWQLQLNYQYLDAQNNDDERLSERPRHLLKLSGTYHFSTINADLQLYAVGTFDEAPDNSFTGIHTNDSVSLNGQFSQQLTAHWRWQLGVENMFDQHQSSQYTQQGLFDARGLTSRRVVLTSTYQF</sequence>